<accession>A0A1M5AUP2</accession>
<reference evidence="2 3" key="1">
    <citation type="submission" date="2016-11" db="EMBL/GenBank/DDBJ databases">
        <authorList>
            <person name="Jaros S."/>
            <person name="Januszkiewicz K."/>
            <person name="Wedrychowicz H."/>
        </authorList>
    </citation>
    <scope>NUCLEOTIDE SEQUENCE [LARGE SCALE GENOMIC DNA]</scope>
    <source>
        <strain evidence="2 3">DSM 26991</strain>
    </source>
</reference>
<sequence length="197" mass="22618">MENRSFMNKYAMQYGTYMGIFWIIKFTLFPLGFTVPFLEFFFLLLTLLVPFVGYYFTKMYRDRICGGSITFGHAWVFATFMYMFSALLTAVGHFVYFRFMDNGFIVTSYLDMLHAVDKNQAASAGLGSSLKQFEETINTLGSLRPIEITMQLLSQNVIYGSLLALPTALFVKKRAAFPIDNSEEDSKDDNNQDENKE</sequence>
<organism evidence="2 3">
    <name type="scientific">Bacteroides luti</name>
    <dbReference type="NCBI Taxonomy" id="1297750"/>
    <lineage>
        <taxon>Bacteria</taxon>
        <taxon>Pseudomonadati</taxon>
        <taxon>Bacteroidota</taxon>
        <taxon>Bacteroidia</taxon>
        <taxon>Bacteroidales</taxon>
        <taxon>Bacteroidaceae</taxon>
        <taxon>Bacteroides</taxon>
    </lineage>
</organism>
<evidence type="ECO:0000313" key="2">
    <source>
        <dbReference type="EMBL" id="SHF33797.1"/>
    </source>
</evidence>
<dbReference type="InterPro" id="IPR025250">
    <property type="entry name" value="DUF4199"/>
</dbReference>
<keyword evidence="1" id="KW-0472">Membrane</keyword>
<dbReference type="Pfam" id="PF13858">
    <property type="entry name" value="DUF4199"/>
    <property type="match status" value="1"/>
</dbReference>
<dbReference type="EMBL" id="FQTV01000007">
    <property type="protein sequence ID" value="SHF33797.1"/>
    <property type="molecule type" value="Genomic_DNA"/>
</dbReference>
<feature type="transmembrane region" description="Helical" evidence="1">
    <location>
        <begin position="69"/>
        <end position="96"/>
    </location>
</feature>
<evidence type="ECO:0000256" key="1">
    <source>
        <dbReference type="SAM" id="Phobius"/>
    </source>
</evidence>
<keyword evidence="1" id="KW-1133">Transmembrane helix</keyword>
<evidence type="ECO:0000313" key="3">
    <source>
        <dbReference type="Proteomes" id="UP000184509"/>
    </source>
</evidence>
<gene>
    <name evidence="2" type="ORF">SAMN05444405_107100</name>
</gene>
<feature type="transmembrane region" description="Helical" evidence="1">
    <location>
        <begin position="37"/>
        <end position="57"/>
    </location>
</feature>
<keyword evidence="1" id="KW-0812">Transmembrane</keyword>
<keyword evidence="3" id="KW-1185">Reference proteome</keyword>
<feature type="transmembrane region" description="Helical" evidence="1">
    <location>
        <begin position="12"/>
        <end position="31"/>
    </location>
</feature>
<evidence type="ECO:0008006" key="4">
    <source>
        <dbReference type="Google" id="ProtNLM"/>
    </source>
</evidence>
<protein>
    <recommendedName>
        <fullName evidence="4">DUF4199 domain-containing protein</fullName>
    </recommendedName>
</protein>
<dbReference type="STRING" id="1297750.SAMN05444405_107100"/>
<proteinExistence type="predicted"/>
<dbReference type="AlphaFoldDB" id="A0A1M5AUP2"/>
<dbReference type="Proteomes" id="UP000184509">
    <property type="component" value="Unassembled WGS sequence"/>
</dbReference>
<name>A0A1M5AUP2_9BACE</name>